<keyword evidence="3" id="KW-1185">Reference proteome</keyword>
<keyword evidence="1" id="KW-0812">Transmembrane</keyword>
<dbReference type="RefSeq" id="WP_258799503.1">
    <property type="nucleotide sequence ID" value="NZ_JANTHX010000008.1"/>
</dbReference>
<protein>
    <recommendedName>
        <fullName evidence="4">Phage tail tape measure protein</fullName>
    </recommendedName>
</protein>
<keyword evidence="1" id="KW-0472">Membrane</keyword>
<sequence length="437" mass="45735">MSVGDPIPGHLEGDPTAIGTQARVMTATADALRTAISELRTLASETVTISDAVDELRDKADGVRGDIDKVEGRYRGAATAMTHYQSELSAAQTRATTARQRVIDNNSDAHYWRIREDDLEQRVRAGESSQELLDDLLEAQQKVRGYAAEFADAMVEYHAAEGDKDAAVRRAIAALHDAVDAADLNDGFWDRVGAVVEAAYEWAQENLAPIIEKLRAVLEIIKGIIDILALIVGVLSLFLPFLAPLATALTLVSLGLAAAILLCSLALFALGKESLGRVLSDAIGVATSILTSKMGGLNVFKPASKLAGLSNVAKPSVWSAGLTQARFDFALTRAVVGTGEAVGTYGMDIAGKLLPPGRTAVKLASGIGAGFVSGGLDVNFDLFPESGPGGFDGGWDVSREDATKAVFKPIANTLSGGFSNPSIAIVTGVQTLTVGAS</sequence>
<evidence type="ECO:0000313" key="2">
    <source>
        <dbReference type="EMBL" id="MCS0500351.1"/>
    </source>
</evidence>
<comment type="caution">
    <text evidence="2">The sequence shown here is derived from an EMBL/GenBank/DDBJ whole genome shotgun (WGS) entry which is preliminary data.</text>
</comment>
<reference evidence="2 3" key="1">
    <citation type="submission" date="2022-08" db="EMBL/GenBank/DDBJ databases">
        <authorList>
            <person name="Li F."/>
        </authorList>
    </citation>
    <scope>NUCLEOTIDE SEQUENCE [LARGE SCALE GENOMIC DNA]</scope>
    <source>
        <strain evidence="2 3">10F1B-8-1</strain>
    </source>
</reference>
<keyword evidence="1" id="KW-1133">Transmembrane helix</keyword>
<evidence type="ECO:0000313" key="3">
    <source>
        <dbReference type="Proteomes" id="UP001205337"/>
    </source>
</evidence>
<evidence type="ECO:0008006" key="4">
    <source>
        <dbReference type="Google" id="ProtNLM"/>
    </source>
</evidence>
<proteinExistence type="predicted"/>
<organism evidence="2 3">
    <name type="scientific">Protaetiibacter mangrovi</name>
    <dbReference type="NCBI Taxonomy" id="2970926"/>
    <lineage>
        <taxon>Bacteria</taxon>
        <taxon>Bacillati</taxon>
        <taxon>Actinomycetota</taxon>
        <taxon>Actinomycetes</taxon>
        <taxon>Micrococcales</taxon>
        <taxon>Microbacteriaceae</taxon>
        <taxon>Protaetiibacter</taxon>
    </lineage>
</organism>
<gene>
    <name evidence="2" type="ORF">NUH29_12420</name>
</gene>
<dbReference type="Proteomes" id="UP001205337">
    <property type="component" value="Unassembled WGS sequence"/>
</dbReference>
<feature type="transmembrane region" description="Helical" evidence="1">
    <location>
        <begin position="223"/>
        <end position="242"/>
    </location>
</feature>
<feature type="transmembrane region" description="Helical" evidence="1">
    <location>
        <begin position="248"/>
        <end position="270"/>
    </location>
</feature>
<evidence type="ECO:0000256" key="1">
    <source>
        <dbReference type="SAM" id="Phobius"/>
    </source>
</evidence>
<accession>A0ABT1ZI17</accession>
<dbReference type="EMBL" id="JANTHX010000008">
    <property type="protein sequence ID" value="MCS0500351.1"/>
    <property type="molecule type" value="Genomic_DNA"/>
</dbReference>
<name>A0ABT1ZI17_9MICO</name>